<dbReference type="SUPFAM" id="SSF48452">
    <property type="entry name" value="TPR-like"/>
    <property type="match status" value="1"/>
</dbReference>
<reference evidence="4 5" key="1">
    <citation type="submission" date="2014-02" db="EMBL/GenBank/DDBJ databases">
        <title>Transposable element dynamics among asymbiotic and ectomycorrhizal Amanita fungi.</title>
        <authorList>
            <consortium name="DOE Joint Genome Institute"/>
            <person name="Hess J."/>
            <person name="Skrede I."/>
            <person name="Wolfe B."/>
            <person name="LaButti K."/>
            <person name="Ohm R.A."/>
            <person name="Grigoriev I.V."/>
            <person name="Pringle A."/>
        </authorList>
    </citation>
    <scope>NUCLEOTIDE SEQUENCE [LARGE SCALE GENOMIC DNA]</scope>
    <source>
        <strain evidence="4 5">SKay4041</strain>
    </source>
</reference>
<feature type="compositionally biased region" description="Basic and acidic residues" evidence="1">
    <location>
        <begin position="647"/>
        <end position="663"/>
    </location>
</feature>
<dbReference type="OrthoDB" id="69928at2759"/>
<evidence type="ECO:0008006" key="6">
    <source>
        <dbReference type="Google" id="ProtNLM"/>
    </source>
</evidence>
<sequence length="1040" mass="115954">MSEEPSSLARDANRIHQALKELLATHEPYDKEVEFQRKKLRRQYLQLLLVHPFAQESKDVENHLWMQSSYAFIAAYKQQINAVDRAIQNNARQQQQQQPPQQQQRHHAPGPVEYRKLLQRFRQFLAEEEKFWTKLVVRLYRAFGLEEAQSALVALGIQPADAQGASADTINNAPGRNQLLFPPESSTPPIGTRTPVERETSMSTLSKALVCLGDIARYRELYNESGGRPRAGHEDGIPARRRQRRGAFGTWVDNVPKARNYDKAQQCYEQARLLVPHEGNPSHQLAILASYKKDGYNSLFHYYRALCVKQPYDTALNNLGTLLAKSLDHWRVENRRDKNKNGPTDPNLHPRFRVDRFKERVVVLHALWRVGTERGIEKMNSISRRLDKDVADDFITLVGQRQMPADMITQVIVMSQGALWKHRMLRDSSAQEQQGGSSGSTLILEWCIVKHILDMHCALLEIGKDELKVPPSHDTKDDLGQQITATFRRTLPGLRVATKWLRANAKYLSQDPEFNAYQQKKQGATSAKPQRKMSGYSVHTRTFWEMFAEFSRALARAFPLAKLPKLTAPLEEDTELKGFLPLKNSMGNFITDNEGRVQPREEVHPNDEQLMRIADLLGDARAIAELEVGLVGKSGYVMFDTDGFEPEPAKGKDDTSGRQESIDRVSNLQQVTPPMQVPQPDPREKEPEDNLSDITSPDDDEDVVRDAFSHLDTGDQNEDDQEDEIVFNPRPAVSPIMAAAVSSPIQTSPMSPSRAMARPLSATKPSPCSPARTNGVLPTVVAPTTAEDLLNNVMGRGRSSGSLSAPQPPLLFRSELSHRSNQSIWSTSRDEQRMMASATGHMSGNPLFQSPTLQYSALTPASEPPAMVQQSIWSTSPPYITSNLETIQPNVPGNITGVGQALPPTTHPVQNYGLSPALGGANTINGSTSNLPQHQRVNSLTQQLQLQQLQQQQNQPLSYSFSGGSYGLNANSANFALSIHSNGISSLTGPFGGPTDTLYSSDYPSGLSSTPYHHSRHLSYNDSRVGQPMHHPPPPVWGNT</sequence>
<feature type="region of interest" description="Disordered" evidence="1">
    <location>
        <begin position="89"/>
        <end position="108"/>
    </location>
</feature>
<feature type="compositionally biased region" description="Polar residues" evidence="1">
    <location>
        <begin position="1006"/>
        <end position="1024"/>
    </location>
</feature>
<feature type="domain" description="DNA/RNA-binding" evidence="2">
    <location>
        <begin position="264"/>
        <end position="584"/>
    </location>
</feature>
<dbReference type="PANTHER" id="PTHR15696:SF36">
    <property type="entry name" value="NONSENSE-MEDIATED MRNA DECAY FACTOR"/>
    <property type="match status" value="1"/>
</dbReference>
<feature type="compositionally biased region" description="Acidic residues" evidence="1">
    <location>
        <begin position="689"/>
        <end position="702"/>
    </location>
</feature>
<feature type="compositionally biased region" description="Pro residues" evidence="1">
    <location>
        <begin position="1030"/>
        <end position="1040"/>
    </location>
</feature>
<feature type="region of interest" description="Disordered" evidence="1">
    <location>
        <begin position="744"/>
        <end position="776"/>
    </location>
</feature>
<dbReference type="AlphaFoldDB" id="A0A2A9NTR4"/>
<feature type="region of interest" description="Disordered" evidence="1">
    <location>
        <begin position="642"/>
        <end position="702"/>
    </location>
</feature>
<evidence type="ECO:0000313" key="4">
    <source>
        <dbReference type="EMBL" id="PFH51166.1"/>
    </source>
</evidence>
<dbReference type="PANTHER" id="PTHR15696">
    <property type="entry name" value="SMG-7 SUPPRESSOR WITH MORPHOLOGICAL EFFECT ON GENITALIA PROTEIN 7"/>
    <property type="match status" value="1"/>
</dbReference>
<protein>
    <recommendedName>
        <fullName evidence="6">DNA/RNA-binding domain-containing protein</fullName>
    </recommendedName>
</protein>
<organism evidence="4 5">
    <name type="scientific">Amanita thiersii Skay4041</name>
    <dbReference type="NCBI Taxonomy" id="703135"/>
    <lineage>
        <taxon>Eukaryota</taxon>
        <taxon>Fungi</taxon>
        <taxon>Dikarya</taxon>
        <taxon>Basidiomycota</taxon>
        <taxon>Agaricomycotina</taxon>
        <taxon>Agaricomycetes</taxon>
        <taxon>Agaricomycetidae</taxon>
        <taxon>Agaricales</taxon>
        <taxon>Pluteineae</taxon>
        <taxon>Amanitaceae</taxon>
        <taxon>Amanita</taxon>
    </lineage>
</organism>
<proteinExistence type="predicted"/>
<feature type="region of interest" description="Disordered" evidence="1">
    <location>
        <begin position="1006"/>
        <end position="1040"/>
    </location>
</feature>
<feature type="domain" description="Telomerase activating protein Est1-like N-terminal" evidence="3">
    <location>
        <begin position="59"/>
        <end position="223"/>
    </location>
</feature>
<feature type="compositionally biased region" description="Low complexity" evidence="1">
    <location>
        <begin position="89"/>
        <end position="103"/>
    </location>
</feature>
<dbReference type="InterPro" id="IPR019458">
    <property type="entry name" value="Est1-like_N"/>
</dbReference>
<accession>A0A2A9NTR4</accession>
<dbReference type="InterPro" id="IPR018834">
    <property type="entry name" value="DNA/RNA-bd_Est1-type"/>
</dbReference>
<evidence type="ECO:0000313" key="5">
    <source>
        <dbReference type="Proteomes" id="UP000242287"/>
    </source>
</evidence>
<name>A0A2A9NTR4_9AGAR</name>
<gene>
    <name evidence="4" type="ORF">AMATHDRAFT_143301</name>
</gene>
<evidence type="ECO:0000259" key="2">
    <source>
        <dbReference type="Pfam" id="PF10373"/>
    </source>
</evidence>
<dbReference type="Pfam" id="PF10373">
    <property type="entry name" value="EST1_DNA_bind"/>
    <property type="match status" value="1"/>
</dbReference>
<evidence type="ECO:0000256" key="1">
    <source>
        <dbReference type="SAM" id="MobiDB-lite"/>
    </source>
</evidence>
<dbReference type="EMBL" id="KZ301991">
    <property type="protein sequence ID" value="PFH51166.1"/>
    <property type="molecule type" value="Genomic_DNA"/>
</dbReference>
<dbReference type="Pfam" id="PF10374">
    <property type="entry name" value="EST1"/>
    <property type="match status" value="1"/>
</dbReference>
<dbReference type="Proteomes" id="UP000242287">
    <property type="component" value="Unassembled WGS sequence"/>
</dbReference>
<feature type="region of interest" description="Disordered" evidence="1">
    <location>
        <begin position="179"/>
        <end position="199"/>
    </location>
</feature>
<evidence type="ECO:0000259" key="3">
    <source>
        <dbReference type="Pfam" id="PF10374"/>
    </source>
</evidence>
<keyword evidence="5" id="KW-1185">Reference proteome</keyword>
<dbReference type="Gene3D" id="1.25.40.10">
    <property type="entry name" value="Tetratricopeptide repeat domain"/>
    <property type="match status" value="1"/>
</dbReference>
<dbReference type="InterPro" id="IPR045153">
    <property type="entry name" value="Est1/Ebs1-like"/>
</dbReference>
<dbReference type="STRING" id="703135.A0A2A9NTR4"/>
<dbReference type="InterPro" id="IPR011990">
    <property type="entry name" value="TPR-like_helical_dom_sf"/>
</dbReference>